<evidence type="ECO:0000313" key="10">
    <source>
        <dbReference type="EMBL" id="KAJ9139438.1"/>
    </source>
</evidence>
<feature type="region of interest" description="Disordered" evidence="7">
    <location>
        <begin position="524"/>
        <end position="580"/>
    </location>
</feature>
<dbReference type="PANTHER" id="PTHR23501">
    <property type="entry name" value="MAJOR FACILITATOR SUPERFAMILY"/>
    <property type="match status" value="1"/>
</dbReference>
<dbReference type="InterPro" id="IPR020846">
    <property type="entry name" value="MFS_dom"/>
</dbReference>
<dbReference type="Gene3D" id="1.20.1720.10">
    <property type="entry name" value="Multidrug resistance protein D"/>
    <property type="match status" value="1"/>
</dbReference>
<keyword evidence="4 8" id="KW-0812">Transmembrane</keyword>
<organism evidence="10 11">
    <name type="scientific">Pleurostoma richardsiae</name>
    <dbReference type="NCBI Taxonomy" id="41990"/>
    <lineage>
        <taxon>Eukaryota</taxon>
        <taxon>Fungi</taxon>
        <taxon>Dikarya</taxon>
        <taxon>Ascomycota</taxon>
        <taxon>Pezizomycotina</taxon>
        <taxon>Sordariomycetes</taxon>
        <taxon>Sordariomycetidae</taxon>
        <taxon>Calosphaeriales</taxon>
        <taxon>Pleurostomataceae</taxon>
        <taxon>Pleurostoma</taxon>
    </lineage>
</organism>
<evidence type="ECO:0000256" key="8">
    <source>
        <dbReference type="SAM" id="Phobius"/>
    </source>
</evidence>
<dbReference type="PROSITE" id="PS50850">
    <property type="entry name" value="MFS"/>
    <property type="match status" value="1"/>
</dbReference>
<evidence type="ECO:0000256" key="7">
    <source>
        <dbReference type="SAM" id="MobiDB-lite"/>
    </source>
</evidence>
<feature type="transmembrane region" description="Helical" evidence="8">
    <location>
        <begin position="483"/>
        <end position="502"/>
    </location>
</feature>
<dbReference type="GO" id="GO:0046943">
    <property type="term" value="F:carboxylic acid transmembrane transporter activity"/>
    <property type="evidence" value="ECO:0007669"/>
    <property type="project" value="UniProtKB-ARBA"/>
</dbReference>
<feature type="transmembrane region" description="Helical" evidence="8">
    <location>
        <begin position="288"/>
        <end position="309"/>
    </location>
</feature>
<feature type="transmembrane region" description="Helical" evidence="8">
    <location>
        <begin position="379"/>
        <end position="401"/>
    </location>
</feature>
<feature type="transmembrane region" description="Helical" evidence="8">
    <location>
        <begin position="20"/>
        <end position="44"/>
    </location>
</feature>
<keyword evidence="5 8" id="KW-1133">Transmembrane helix</keyword>
<evidence type="ECO:0000259" key="9">
    <source>
        <dbReference type="PROSITE" id="PS50850"/>
    </source>
</evidence>
<evidence type="ECO:0000256" key="3">
    <source>
        <dbReference type="ARBA" id="ARBA00022448"/>
    </source>
</evidence>
<feature type="transmembrane region" description="Helical" evidence="8">
    <location>
        <begin position="321"/>
        <end position="343"/>
    </location>
</feature>
<comment type="caution">
    <text evidence="10">The sequence shown here is derived from an EMBL/GenBank/DDBJ whole genome shotgun (WGS) entry which is preliminary data.</text>
</comment>
<evidence type="ECO:0000256" key="5">
    <source>
        <dbReference type="ARBA" id="ARBA00022989"/>
    </source>
</evidence>
<evidence type="ECO:0000256" key="1">
    <source>
        <dbReference type="ARBA" id="ARBA00004127"/>
    </source>
</evidence>
<feature type="transmembrane region" description="Helical" evidence="8">
    <location>
        <begin position="94"/>
        <end position="113"/>
    </location>
</feature>
<evidence type="ECO:0000313" key="11">
    <source>
        <dbReference type="Proteomes" id="UP001174694"/>
    </source>
</evidence>
<feature type="transmembrane region" description="Helical" evidence="8">
    <location>
        <begin position="152"/>
        <end position="174"/>
    </location>
</feature>
<dbReference type="InterPro" id="IPR011701">
    <property type="entry name" value="MFS"/>
</dbReference>
<evidence type="ECO:0000256" key="2">
    <source>
        <dbReference type="ARBA" id="ARBA00008335"/>
    </source>
</evidence>
<feature type="transmembrane region" description="Helical" evidence="8">
    <location>
        <begin position="180"/>
        <end position="202"/>
    </location>
</feature>
<evidence type="ECO:0000256" key="6">
    <source>
        <dbReference type="ARBA" id="ARBA00023136"/>
    </source>
</evidence>
<reference evidence="10" key="1">
    <citation type="submission" date="2022-07" db="EMBL/GenBank/DDBJ databases">
        <title>Fungi with potential for degradation of polypropylene.</title>
        <authorList>
            <person name="Gostincar C."/>
        </authorList>
    </citation>
    <scope>NUCLEOTIDE SEQUENCE</scope>
    <source>
        <strain evidence="10">EXF-13308</strain>
    </source>
</reference>
<accession>A0AA38R7E1</accession>
<dbReference type="FunFam" id="1.20.1250.20:FF:000436">
    <property type="entry name" value="MFS transporter, putative"/>
    <property type="match status" value="1"/>
</dbReference>
<feature type="compositionally biased region" description="Basic and acidic residues" evidence="7">
    <location>
        <begin position="571"/>
        <end position="580"/>
    </location>
</feature>
<evidence type="ECO:0000256" key="4">
    <source>
        <dbReference type="ARBA" id="ARBA00022692"/>
    </source>
</evidence>
<keyword evidence="3" id="KW-0813">Transport</keyword>
<keyword evidence="11" id="KW-1185">Reference proteome</keyword>
<dbReference type="InterPro" id="IPR036259">
    <property type="entry name" value="MFS_trans_sf"/>
</dbReference>
<dbReference type="GO" id="GO:0005886">
    <property type="term" value="C:plasma membrane"/>
    <property type="evidence" value="ECO:0007669"/>
    <property type="project" value="TreeGrafter"/>
</dbReference>
<comment type="subcellular location">
    <subcellularLocation>
        <location evidence="1">Endomembrane system</location>
        <topology evidence="1">Multi-pass membrane protein</topology>
    </subcellularLocation>
</comment>
<dbReference type="FunFam" id="1.20.1720.10:FF:000013">
    <property type="entry name" value="Related to multidrug resistance proteins"/>
    <property type="match status" value="1"/>
</dbReference>
<dbReference type="Proteomes" id="UP001174694">
    <property type="component" value="Unassembled WGS sequence"/>
</dbReference>
<feature type="domain" description="Major facilitator superfamily (MFS) profile" evidence="9">
    <location>
        <begin position="29"/>
        <end position="506"/>
    </location>
</feature>
<dbReference type="AlphaFoldDB" id="A0AA38R7E1"/>
<feature type="transmembrane region" description="Helical" evidence="8">
    <location>
        <begin position="119"/>
        <end position="140"/>
    </location>
</feature>
<name>A0AA38R7E1_9PEZI</name>
<proteinExistence type="inferred from homology"/>
<gene>
    <name evidence="10" type="ORF">NKR23_g7882</name>
</gene>
<dbReference type="GO" id="GO:0012505">
    <property type="term" value="C:endomembrane system"/>
    <property type="evidence" value="ECO:0007669"/>
    <property type="project" value="UniProtKB-SubCell"/>
</dbReference>
<sequence>MGVKDRQEKAERALHDQTNILPRSQLIVVFATLAVTLLICFLDQNGVSVALPTLAADLHAESTVSWAGTSSLIANTTFQMLYGRLSDIFGRKAVYLGAIGLLVAADLLCGLSRSAAMFYVFRGVAGIAGGGVTNLSMIIVSDVVTLEQRGKYQGILGSMVGLGNVVGPFLAAVFVERTTWRAFFYTLAPMAAVVFATSCIFLPSKPPTTGVKDGLKKIDYAGSLTSSIAVIFLLIPISGGGSYFPWDSPMVIAMLVIGSCALVLFVVIEKKIARLPMMPVQLFKNPVVVVMLVQSFLFGAVYQAYLYYIPLYLQNAHGYEALISAAIYSSLVGVQTVSSILSGQYISRRKRYGEVIQLGFGTWTLGSGLTLLYGRHTSVGVIIVPLMIIGVGVGCVFQPTLVALQAHSPKSRRAVIISNRNFFRAAGGAVGLAVSAAVLQAALKSNLPPEYKYLARQTYTRPTELPAADRDRVLDAYMAASRAVFILQVPLIGAAFIGTFFIKDRGLEPPEDVVPERAAASAHALPEVPGAQGEKNGRAQENILMGATQKRQANKAEHSDTTDGEGASSIDVEKQPDRIS</sequence>
<feature type="transmembrane region" description="Helical" evidence="8">
    <location>
        <begin position="355"/>
        <end position="373"/>
    </location>
</feature>
<feature type="transmembrane region" description="Helical" evidence="8">
    <location>
        <begin position="250"/>
        <end position="268"/>
    </location>
</feature>
<feature type="transmembrane region" description="Helical" evidence="8">
    <location>
        <begin position="422"/>
        <end position="443"/>
    </location>
</feature>
<dbReference type="PANTHER" id="PTHR23501:SF78">
    <property type="entry name" value="MAJOR FACILITATOR SUPERFAMILY (MFS) PROFILE DOMAIN-CONTAINING PROTEIN-RELATED"/>
    <property type="match status" value="1"/>
</dbReference>
<protein>
    <submittedName>
        <fullName evidence="10">Major facilitator superfamily transporter</fullName>
    </submittedName>
</protein>
<dbReference type="Pfam" id="PF07690">
    <property type="entry name" value="MFS_1"/>
    <property type="match status" value="1"/>
</dbReference>
<comment type="similarity">
    <text evidence="2">Belongs to the major facilitator superfamily.</text>
</comment>
<dbReference type="Gene3D" id="1.20.1250.20">
    <property type="entry name" value="MFS general substrate transporter like domains"/>
    <property type="match status" value="1"/>
</dbReference>
<keyword evidence="6 8" id="KW-0472">Membrane</keyword>
<dbReference type="EMBL" id="JANBVO010000026">
    <property type="protein sequence ID" value="KAJ9139438.1"/>
    <property type="molecule type" value="Genomic_DNA"/>
</dbReference>
<dbReference type="SUPFAM" id="SSF103473">
    <property type="entry name" value="MFS general substrate transporter"/>
    <property type="match status" value="1"/>
</dbReference>